<feature type="region of interest" description="Disordered" evidence="1">
    <location>
        <begin position="1"/>
        <end position="112"/>
    </location>
</feature>
<evidence type="ECO:0000313" key="4">
    <source>
        <dbReference type="Proteomes" id="UP000308802"/>
    </source>
</evidence>
<dbReference type="AlphaFoldDB" id="A0A4S9A344"/>
<dbReference type="Proteomes" id="UP000310121">
    <property type="component" value="Unassembled WGS sequence"/>
</dbReference>
<dbReference type="Proteomes" id="UP000308802">
    <property type="component" value="Unassembled WGS sequence"/>
</dbReference>
<feature type="compositionally biased region" description="Polar residues" evidence="1">
    <location>
        <begin position="102"/>
        <end position="112"/>
    </location>
</feature>
<reference evidence="4 5" key="1">
    <citation type="submission" date="2018-10" db="EMBL/GenBank/DDBJ databases">
        <title>Fifty Aureobasidium pullulans genomes reveal a recombining polyextremotolerant generalist.</title>
        <authorList>
            <person name="Gostincar C."/>
            <person name="Turk M."/>
            <person name="Zajc J."/>
            <person name="Gunde-Cimerman N."/>
        </authorList>
    </citation>
    <scope>NUCLEOTIDE SEQUENCE [LARGE SCALE GENOMIC DNA]</scope>
    <source>
        <strain evidence="2 4">EXF-10659</strain>
        <strain evidence="3 5">EXF-3844</strain>
    </source>
</reference>
<gene>
    <name evidence="3" type="ORF">D6C90_06728</name>
    <name evidence="2" type="ORF">D6D19_05739</name>
</gene>
<evidence type="ECO:0000313" key="2">
    <source>
        <dbReference type="EMBL" id="THW73338.1"/>
    </source>
</evidence>
<comment type="caution">
    <text evidence="2">The sequence shown here is derived from an EMBL/GenBank/DDBJ whole genome shotgun (WGS) entry which is preliminary data.</text>
</comment>
<name>A0A4S9A344_AURPU</name>
<feature type="compositionally biased region" description="Polar residues" evidence="1">
    <location>
        <begin position="1"/>
        <end position="31"/>
    </location>
</feature>
<dbReference type="EMBL" id="QZBN01000733">
    <property type="protein sequence ID" value="THZ37374.1"/>
    <property type="molecule type" value="Genomic_DNA"/>
</dbReference>
<dbReference type="EMBL" id="QZAO01000179">
    <property type="protein sequence ID" value="THW73338.1"/>
    <property type="molecule type" value="Genomic_DNA"/>
</dbReference>
<protein>
    <submittedName>
        <fullName evidence="2">Uncharacterized protein</fullName>
    </submittedName>
</protein>
<evidence type="ECO:0000313" key="3">
    <source>
        <dbReference type="EMBL" id="THZ37374.1"/>
    </source>
</evidence>
<proteinExistence type="predicted"/>
<accession>A0A4S9A344</accession>
<evidence type="ECO:0000313" key="5">
    <source>
        <dbReference type="Proteomes" id="UP000310121"/>
    </source>
</evidence>
<evidence type="ECO:0000256" key="1">
    <source>
        <dbReference type="SAM" id="MobiDB-lite"/>
    </source>
</evidence>
<sequence length="112" mass="11633">MTNHFLSHTIQSNPIQSSIHNPRNPQITMPHTKTPGGSGMSEKEQKKQAQTHGTGADNAPGHTELKAPGEAPVASDSGVTRVGIDNGTNQPGEKGIGGVPVSNESTTNANMK</sequence>
<organism evidence="2 4">
    <name type="scientific">Aureobasidium pullulans</name>
    <name type="common">Black yeast</name>
    <name type="synonym">Pullularia pullulans</name>
    <dbReference type="NCBI Taxonomy" id="5580"/>
    <lineage>
        <taxon>Eukaryota</taxon>
        <taxon>Fungi</taxon>
        <taxon>Dikarya</taxon>
        <taxon>Ascomycota</taxon>
        <taxon>Pezizomycotina</taxon>
        <taxon>Dothideomycetes</taxon>
        <taxon>Dothideomycetidae</taxon>
        <taxon>Dothideales</taxon>
        <taxon>Saccotheciaceae</taxon>
        <taxon>Aureobasidium</taxon>
    </lineage>
</organism>